<evidence type="ECO:0000313" key="2">
    <source>
        <dbReference type="Proteomes" id="UP000827092"/>
    </source>
</evidence>
<dbReference type="AlphaFoldDB" id="A0AAV6VMH7"/>
<evidence type="ECO:0000313" key="1">
    <source>
        <dbReference type="EMBL" id="KAG8197027.1"/>
    </source>
</evidence>
<proteinExistence type="predicted"/>
<dbReference type="EMBL" id="JAFNEN010000059">
    <property type="protein sequence ID" value="KAG8197027.1"/>
    <property type="molecule type" value="Genomic_DNA"/>
</dbReference>
<keyword evidence="2" id="KW-1185">Reference proteome</keyword>
<organism evidence="1 2">
    <name type="scientific">Oedothorax gibbosus</name>
    <dbReference type="NCBI Taxonomy" id="931172"/>
    <lineage>
        <taxon>Eukaryota</taxon>
        <taxon>Metazoa</taxon>
        <taxon>Ecdysozoa</taxon>
        <taxon>Arthropoda</taxon>
        <taxon>Chelicerata</taxon>
        <taxon>Arachnida</taxon>
        <taxon>Araneae</taxon>
        <taxon>Araneomorphae</taxon>
        <taxon>Entelegynae</taxon>
        <taxon>Araneoidea</taxon>
        <taxon>Linyphiidae</taxon>
        <taxon>Erigoninae</taxon>
        <taxon>Oedothorax</taxon>
    </lineage>
</organism>
<reference evidence="1 2" key="1">
    <citation type="journal article" date="2022" name="Nat. Ecol. Evol.">
        <title>A masculinizing supergene underlies an exaggerated male reproductive morph in a spider.</title>
        <authorList>
            <person name="Hendrickx F."/>
            <person name="De Corte Z."/>
            <person name="Sonet G."/>
            <person name="Van Belleghem S.M."/>
            <person name="Kostlbacher S."/>
            <person name="Vangestel C."/>
        </authorList>
    </citation>
    <scope>NUCLEOTIDE SEQUENCE [LARGE SCALE GENOMIC DNA]</scope>
    <source>
        <strain evidence="1">W744_W776</strain>
    </source>
</reference>
<gene>
    <name evidence="1" type="ORF">JTE90_004297</name>
</gene>
<sequence length="117" mass="13157">MWLLRKPAEWGLETHLGGLNSDTGGSSALNGPLRRVTWSVALHFDRCHVAISHWASLLPRLPVALPNEVWFVLLLLASWRIFVLDFLVVVDDIWGIVGLQRKTRSLNDTTRSTGFVV</sequence>
<comment type="caution">
    <text evidence="1">The sequence shown here is derived from an EMBL/GenBank/DDBJ whole genome shotgun (WGS) entry which is preliminary data.</text>
</comment>
<protein>
    <submittedName>
        <fullName evidence="1">Uncharacterized protein</fullName>
    </submittedName>
</protein>
<accession>A0AAV6VMH7</accession>
<dbReference type="Proteomes" id="UP000827092">
    <property type="component" value="Unassembled WGS sequence"/>
</dbReference>
<name>A0AAV6VMH7_9ARAC</name>